<dbReference type="AlphaFoldDB" id="A0A835YBM4"/>
<proteinExistence type="predicted"/>
<reference evidence="3" key="1">
    <citation type="journal article" date="2020" name="bioRxiv">
        <title>Comparative genomics of Chlamydomonas.</title>
        <authorList>
            <person name="Craig R.J."/>
            <person name="Hasan A.R."/>
            <person name="Ness R.W."/>
            <person name="Keightley P.D."/>
        </authorList>
    </citation>
    <scope>NUCLEOTIDE SEQUENCE</scope>
    <source>
        <strain evidence="3">CCAP 11/70</strain>
    </source>
</reference>
<feature type="signal peptide" evidence="1">
    <location>
        <begin position="1"/>
        <end position="22"/>
    </location>
</feature>
<comment type="caution">
    <text evidence="3">The sequence shown here is derived from an EMBL/GenBank/DDBJ whole genome shotgun (WGS) entry which is preliminary data.</text>
</comment>
<keyword evidence="1" id="KW-0732">Signal</keyword>
<evidence type="ECO:0000313" key="4">
    <source>
        <dbReference type="Proteomes" id="UP000612055"/>
    </source>
</evidence>
<evidence type="ECO:0000259" key="2">
    <source>
        <dbReference type="PROSITE" id="PS50280"/>
    </source>
</evidence>
<gene>
    <name evidence="3" type="ORF">HYH03_003539</name>
</gene>
<feature type="chain" id="PRO_5032715940" description="SET domain-containing protein" evidence="1">
    <location>
        <begin position="23"/>
        <end position="407"/>
    </location>
</feature>
<dbReference type="InterPro" id="IPR046341">
    <property type="entry name" value="SET_dom_sf"/>
</dbReference>
<feature type="domain" description="SET" evidence="2">
    <location>
        <begin position="44"/>
        <end position="289"/>
    </location>
</feature>
<dbReference type="Pfam" id="PF00856">
    <property type="entry name" value="SET"/>
    <property type="match status" value="1"/>
</dbReference>
<dbReference type="Gene3D" id="3.90.1410.10">
    <property type="entry name" value="set domain protein methyltransferase, domain 1"/>
    <property type="match status" value="1"/>
</dbReference>
<dbReference type="CDD" id="cd10527">
    <property type="entry name" value="SET_LSMT"/>
    <property type="match status" value="1"/>
</dbReference>
<dbReference type="PANTHER" id="PTHR13271">
    <property type="entry name" value="UNCHARACTERIZED PUTATIVE METHYLTRANSFERASE"/>
    <property type="match status" value="1"/>
</dbReference>
<dbReference type="InterPro" id="IPR050600">
    <property type="entry name" value="SETD3_SETD6_MTase"/>
</dbReference>
<evidence type="ECO:0000256" key="1">
    <source>
        <dbReference type="SAM" id="SignalP"/>
    </source>
</evidence>
<organism evidence="3 4">
    <name type="scientific">Edaphochlamys debaryana</name>
    <dbReference type="NCBI Taxonomy" id="47281"/>
    <lineage>
        <taxon>Eukaryota</taxon>
        <taxon>Viridiplantae</taxon>
        <taxon>Chlorophyta</taxon>
        <taxon>core chlorophytes</taxon>
        <taxon>Chlorophyceae</taxon>
        <taxon>CS clade</taxon>
        <taxon>Chlamydomonadales</taxon>
        <taxon>Chlamydomonadales incertae sedis</taxon>
        <taxon>Edaphochlamys</taxon>
    </lineage>
</organism>
<dbReference type="PANTHER" id="PTHR13271:SF151">
    <property type="entry name" value="SET DOMAIN-CONTAINING PROTEIN 4"/>
    <property type="match status" value="1"/>
</dbReference>
<dbReference type="InterPro" id="IPR001214">
    <property type="entry name" value="SET_dom"/>
</dbReference>
<dbReference type="SUPFAM" id="SSF82199">
    <property type="entry name" value="SET domain"/>
    <property type="match status" value="1"/>
</dbReference>
<evidence type="ECO:0000313" key="3">
    <source>
        <dbReference type="EMBL" id="KAG2498278.1"/>
    </source>
</evidence>
<name>A0A835YBM4_9CHLO</name>
<dbReference type="EMBL" id="JAEHOE010000010">
    <property type="protein sequence ID" value="KAG2498278.1"/>
    <property type="molecule type" value="Genomic_DNA"/>
</dbReference>
<dbReference type="PROSITE" id="PS50280">
    <property type="entry name" value="SET"/>
    <property type="match status" value="1"/>
</dbReference>
<dbReference type="OrthoDB" id="540532at2759"/>
<protein>
    <recommendedName>
        <fullName evidence="2">SET domain-containing protein</fullName>
    </recommendedName>
</protein>
<dbReference type="GO" id="GO:0016279">
    <property type="term" value="F:protein-lysine N-methyltransferase activity"/>
    <property type="evidence" value="ECO:0007669"/>
    <property type="project" value="TreeGrafter"/>
</dbReference>
<accession>A0A835YBM4</accession>
<keyword evidence="4" id="KW-1185">Reference proteome</keyword>
<dbReference type="Proteomes" id="UP000612055">
    <property type="component" value="Unassembled WGS sequence"/>
</dbReference>
<sequence>MTSVKLLSVCMCLAACLHTLLAQDTSLIDELFSWISKNGGVINAEVRINKDGVRGLFATERIPKLGLIASIPAACMINVGSQSQSASTHIMHVLREYKLGNNSRFWPYIKTWPKYHEMATECNMDDKYVPMWKSDHFPERPAPSISLMSSDSSSPAIPLPATHDHGSGAAAMLPPWTSCREANHQTWQGFLRRIWDGSANRELEYTIEEVVGKDVEVTLADVKYAAAITVSRYLAVHGRPRLMMAPIFDLANHDNHCTTYLESYVKSDYLHMKAGVDYEPGDEICYSYGDLRDDYAVSAYGFLPALEDPPRLAYVDHPGFEPRGAYRAPSDDRIAGPPEALRAEVQRLAAIRARITGTPDIVPRAEGEDWVWDMMKQLEARRIAAIDYELARIAELLAEATGDAREL</sequence>